<keyword evidence="4 6" id="KW-1133">Transmembrane helix</keyword>
<dbReference type="Gene3D" id="1.20.1250.20">
    <property type="entry name" value="MFS general substrate transporter like domains"/>
    <property type="match status" value="1"/>
</dbReference>
<dbReference type="PANTHER" id="PTHR23501:SF191">
    <property type="entry name" value="VACUOLAR BASIC AMINO ACID TRANSPORTER 4"/>
    <property type="match status" value="1"/>
</dbReference>
<sequence length="546" mass="58833">MMPKNQPVPTHNDLPTECLKLEHLEKSCLQLGDLEKSSSKPGLDPSFNEENRPLSQLILIMIGLALAMLLATLDRTIVATALPKIATDFNAFDQSTWVATAYMLTATACQPLYGKLSDIFGCKATFLAAITIFEIGSALSGASQSMNMLIVARAIGGMGGGGVQGMSYIVMSKIIPIRERGKYQSFISATVALSSVLGPLLGGVFTDEATWRWAFYINLPIGVVTVIIMVLFLRLPSTKGSFWGKIKRIDFIGTLLLLGFIITLLLPIQWGGEKYPWSSSIIIGLFCVSGVLLIAFIAVEYKVAAEPIIPCRLFGMRSLLFAFIAMFFYGMVFFGMIYYIPMFYQIVLGDSAIASGLRMLPMVLSVSLVSIVAGQLTSLTGIVTIWCWIGSAVMTVGAGLITLFNLDTTSARQIGYLLLLGAGAGGCPQTLILASQAAVERKDVSIVTSLCNFSRSIGGVLAISIFGAIFNNRLAAGLAELNLNIPIKDATKGLQFLDSLPLGEREPVVSVYIHVLQTIFTVAVFVAGATFLFSLGVKYTRLPKTK</sequence>
<evidence type="ECO:0000313" key="9">
    <source>
        <dbReference type="Proteomes" id="UP001479436"/>
    </source>
</evidence>
<dbReference type="Proteomes" id="UP001479436">
    <property type="component" value="Unassembled WGS sequence"/>
</dbReference>
<dbReference type="InterPro" id="IPR036259">
    <property type="entry name" value="MFS_trans_sf"/>
</dbReference>
<feature type="transmembrane region" description="Helical" evidence="6">
    <location>
        <begin position="319"/>
        <end position="340"/>
    </location>
</feature>
<dbReference type="SUPFAM" id="SSF103473">
    <property type="entry name" value="MFS general substrate transporter"/>
    <property type="match status" value="1"/>
</dbReference>
<dbReference type="EMBL" id="JASJQH010006999">
    <property type="protein sequence ID" value="KAK9720905.1"/>
    <property type="molecule type" value="Genomic_DNA"/>
</dbReference>
<feature type="transmembrane region" description="Helical" evidence="6">
    <location>
        <begin position="385"/>
        <end position="404"/>
    </location>
</feature>
<feature type="transmembrane region" description="Helical" evidence="6">
    <location>
        <begin position="148"/>
        <end position="171"/>
    </location>
</feature>
<keyword evidence="2" id="KW-0813">Transport</keyword>
<evidence type="ECO:0000256" key="1">
    <source>
        <dbReference type="ARBA" id="ARBA00004127"/>
    </source>
</evidence>
<protein>
    <recommendedName>
        <fullName evidence="7">Major facilitator superfamily (MFS) profile domain-containing protein</fullName>
    </recommendedName>
</protein>
<feature type="transmembrane region" description="Helical" evidence="6">
    <location>
        <begin position="446"/>
        <end position="470"/>
    </location>
</feature>
<gene>
    <name evidence="8" type="ORF">K7432_003853</name>
</gene>
<keyword evidence="5 6" id="KW-0472">Membrane</keyword>
<feature type="domain" description="Major facilitator superfamily (MFS) profile" evidence="7">
    <location>
        <begin position="60"/>
        <end position="546"/>
    </location>
</feature>
<evidence type="ECO:0000256" key="5">
    <source>
        <dbReference type="ARBA" id="ARBA00023136"/>
    </source>
</evidence>
<keyword evidence="9" id="KW-1185">Reference proteome</keyword>
<feature type="transmembrane region" description="Helical" evidence="6">
    <location>
        <begin position="511"/>
        <end position="537"/>
    </location>
</feature>
<feature type="transmembrane region" description="Helical" evidence="6">
    <location>
        <begin position="54"/>
        <end position="73"/>
    </location>
</feature>
<dbReference type="PANTHER" id="PTHR23501">
    <property type="entry name" value="MAJOR FACILITATOR SUPERFAMILY"/>
    <property type="match status" value="1"/>
</dbReference>
<dbReference type="Pfam" id="PF07690">
    <property type="entry name" value="MFS_1"/>
    <property type="match status" value="1"/>
</dbReference>
<comment type="subcellular location">
    <subcellularLocation>
        <location evidence="1">Endomembrane system</location>
        <topology evidence="1">Multi-pass membrane protein</topology>
    </subcellularLocation>
</comment>
<evidence type="ECO:0000256" key="2">
    <source>
        <dbReference type="ARBA" id="ARBA00022448"/>
    </source>
</evidence>
<evidence type="ECO:0000256" key="6">
    <source>
        <dbReference type="SAM" id="Phobius"/>
    </source>
</evidence>
<dbReference type="InterPro" id="IPR011701">
    <property type="entry name" value="MFS"/>
</dbReference>
<comment type="caution">
    <text evidence="8">The sequence shown here is derived from an EMBL/GenBank/DDBJ whole genome shotgun (WGS) entry which is preliminary data.</text>
</comment>
<name>A0ABR2W5I5_9FUNG</name>
<reference evidence="8 9" key="1">
    <citation type="submission" date="2023-04" db="EMBL/GenBank/DDBJ databases">
        <title>Genome of Basidiobolus ranarum AG-B5.</title>
        <authorList>
            <person name="Stajich J.E."/>
            <person name="Carter-House D."/>
            <person name="Gryganskyi A."/>
        </authorList>
    </citation>
    <scope>NUCLEOTIDE SEQUENCE [LARGE SCALE GENOMIC DNA]</scope>
    <source>
        <strain evidence="8 9">AG-B5</strain>
    </source>
</reference>
<evidence type="ECO:0000256" key="4">
    <source>
        <dbReference type="ARBA" id="ARBA00022989"/>
    </source>
</evidence>
<proteinExistence type="predicted"/>
<feature type="transmembrane region" description="Helical" evidence="6">
    <location>
        <begin position="213"/>
        <end position="237"/>
    </location>
</feature>
<dbReference type="CDD" id="cd17502">
    <property type="entry name" value="MFS_Azr1_MDR_like"/>
    <property type="match status" value="1"/>
</dbReference>
<organism evidence="8 9">
    <name type="scientific">Basidiobolus ranarum</name>
    <dbReference type="NCBI Taxonomy" id="34480"/>
    <lineage>
        <taxon>Eukaryota</taxon>
        <taxon>Fungi</taxon>
        <taxon>Fungi incertae sedis</taxon>
        <taxon>Zoopagomycota</taxon>
        <taxon>Entomophthoromycotina</taxon>
        <taxon>Basidiobolomycetes</taxon>
        <taxon>Basidiobolales</taxon>
        <taxon>Basidiobolaceae</taxon>
        <taxon>Basidiobolus</taxon>
    </lineage>
</organism>
<dbReference type="InterPro" id="IPR020846">
    <property type="entry name" value="MFS_dom"/>
</dbReference>
<feature type="transmembrane region" description="Helical" evidence="6">
    <location>
        <begin position="183"/>
        <end position="201"/>
    </location>
</feature>
<dbReference type="PROSITE" id="PS50850">
    <property type="entry name" value="MFS"/>
    <property type="match status" value="1"/>
</dbReference>
<feature type="transmembrane region" description="Helical" evidence="6">
    <location>
        <begin position="416"/>
        <end position="434"/>
    </location>
</feature>
<evidence type="ECO:0000256" key="3">
    <source>
        <dbReference type="ARBA" id="ARBA00022692"/>
    </source>
</evidence>
<evidence type="ECO:0000259" key="7">
    <source>
        <dbReference type="PROSITE" id="PS50850"/>
    </source>
</evidence>
<dbReference type="Gene3D" id="1.20.1720.10">
    <property type="entry name" value="Multidrug resistance protein D"/>
    <property type="match status" value="1"/>
</dbReference>
<keyword evidence="3 6" id="KW-0812">Transmembrane</keyword>
<evidence type="ECO:0000313" key="8">
    <source>
        <dbReference type="EMBL" id="KAK9720905.1"/>
    </source>
</evidence>
<accession>A0ABR2W5I5</accession>
<feature type="transmembrane region" description="Helical" evidence="6">
    <location>
        <begin position="352"/>
        <end position="373"/>
    </location>
</feature>
<feature type="transmembrane region" description="Helical" evidence="6">
    <location>
        <begin position="277"/>
        <end position="299"/>
    </location>
</feature>
<feature type="transmembrane region" description="Helical" evidence="6">
    <location>
        <begin position="249"/>
        <end position="271"/>
    </location>
</feature>